<dbReference type="GeneID" id="14012016"/>
<dbReference type="RefSeq" id="YP_007006519.1">
    <property type="nucleotide sequence ID" value="NC_019519.1"/>
</dbReference>
<reference evidence="1 2" key="1">
    <citation type="submission" date="2011-12" db="EMBL/GenBank/DDBJ databases">
        <title>The genome sequence of the flagella-specific Agrobacterium bacteriophage 7-7-1.</title>
        <authorList>
            <person name="Schmitt R."/>
            <person name="Van den Bossche A."/>
            <person name="Lavigne R."/>
            <person name="Kropinski A.M."/>
        </authorList>
    </citation>
    <scope>NUCLEOTIDE SEQUENCE [LARGE SCALE GENOMIC DNA]</scope>
</reference>
<name>J7FAF0_9CAUD</name>
<dbReference type="EMBL" id="JQ312117">
    <property type="protein sequence ID" value="AFH19761.1"/>
    <property type="molecule type" value="Genomic_DNA"/>
</dbReference>
<evidence type="ECO:0000313" key="1">
    <source>
        <dbReference type="EMBL" id="AFH19761.1"/>
    </source>
</evidence>
<accession>J7FAF0</accession>
<protein>
    <submittedName>
        <fullName evidence="1">Uncharacterized protein</fullName>
    </submittedName>
</protein>
<keyword evidence="2" id="KW-1185">Reference proteome</keyword>
<evidence type="ECO:0000313" key="2">
    <source>
        <dbReference type="Proteomes" id="UP000003754"/>
    </source>
</evidence>
<gene>
    <name evidence="1" type="ORF">7-7-1_00063</name>
</gene>
<proteinExistence type="predicted"/>
<dbReference type="KEGG" id="vg:14012016"/>
<dbReference type="Proteomes" id="UP000003754">
    <property type="component" value="Segment"/>
</dbReference>
<sequence length="96" mass="10769">MKKLSPAQESIMRNLAKTNGFSQIWGGTPLASYQVLERRGLIKVNFHSPVKAGVEMTDEGKRLFPLKYSYCLKCDEEKPVDEAVCLHCGEPAPWAK</sequence>
<organism evidence="1 2">
    <name type="scientific">Agrobacterium phage 7-7-1</name>
    <dbReference type="NCBI Taxonomy" id="1161931"/>
    <lineage>
        <taxon>Viruses</taxon>
        <taxon>Duplodnaviria</taxon>
        <taxon>Heunggongvirae</taxon>
        <taxon>Uroviricota</taxon>
        <taxon>Caudoviricetes</taxon>
        <taxon>Schmittlotzvirus</taxon>
        <taxon>Schmittlotzvirus sv771</taxon>
    </lineage>
</organism>